<keyword evidence="5" id="KW-0862">Zinc</keyword>
<dbReference type="InterPro" id="IPR042089">
    <property type="entry name" value="Peptidase_M13_dom_2"/>
</dbReference>
<dbReference type="STRING" id="1754190.A0A1Y2FML3"/>
<proteinExistence type="predicted"/>
<dbReference type="InterPro" id="IPR000718">
    <property type="entry name" value="Peptidase_M13"/>
</dbReference>
<evidence type="ECO:0000256" key="3">
    <source>
        <dbReference type="ARBA" id="ARBA00022723"/>
    </source>
</evidence>
<evidence type="ECO:0000256" key="2">
    <source>
        <dbReference type="ARBA" id="ARBA00022670"/>
    </source>
</evidence>
<dbReference type="SUPFAM" id="SSF55486">
    <property type="entry name" value="Metalloproteases ('zincins'), catalytic domain"/>
    <property type="match status" value="2"/>
</dbReference>
<feature type="domain" description="Peptidase M13 N-terminal" evidence="9">
    <location>
        <begin position="510"/>
        <end position="612"/>
    </location>
</feature>
<comment type="caution">
    <text evidence="10">The sequence shown here is derived from an EMBL/GenBank/DDBJ whole genome shotgun (WGS) entry which is preliminary data.</text>
</comment>
<dbReference type="GO" id="GO:0046872">
    <property type="term" value="F:metal ion binding"/>
    <property type="evidence" value="ECO:0007669"/>
    <property type="project" value="UniProtKB-KW"/>
</dbReference>
<keyword evidence="11" id="KW-1185">Reference proteome</keyword>
<dbReference type="Gene3D" id="1.10.1380.10">
    <property type="entry name" value="Neutral endopeptidase , domain2"/>
    <property type="match status" value="2"/>
</dbReference>
<evidence type="ECO:0000256" key="7">
    <source>
        <dbReference type="SAM" id="SignalP"/>
    </source>
</evidence>
<dbReference type="Pfam" id="PF05649">
    <property type="entry name" value="Peptidase_M13_N"/>
    <property type="match status" value="2"/>
</dbReference>
<dbReference type="AlphaFoldDB" id="A0A1Y2FML3"/>
<keyword evidence="2" id="KW-0645">Protease</keyword>
<dbReference type="InterPro" id="IPR024079">
    <property type="entry name" value="MetalloPept_cat_dom_sf"/>
</dbReference>
<gene>
    <name evidence="10" type="ORF">LY90DRAFT_374969</name>
</gene>
<dbReference type="PROSITE" id="PS51885">
    <property type="entry name" value="NEPRILYSIN"/>
    <property type="match status" value="1"/>
</dbReference>
<feature type="chain" id="PRO_5012192340" evidence="7">
    <location>
        <begin position="22"/>
        <end position="873"/>
    </location>
</feature>
<evidence type="ECO:0000313" key="11">
    <source>
        <dbReference type="Proteomes" id="UP000193920"/>
    </source>
</evidence>
<keyword evidence="6" id="KW-0482">Metalloprotease</keyword>
<organism evidence="10 11">
    <name type="scientific">Neocallimastix californiae</name>
    <dbReference type="NCBI Taxonomy" id="1754190"/>
    <lineage>
        <taxon>Eukaryota</taxon>
        <taxon>Fungi</taxon>
        <taxon>Fungi incertae sedis</taxon>
        <taxon>Chytridiomycota</taxon>
        <taxon>Chytridiomycota incertae sedis</taxon>
        <taxon>Neocallimastigomycetes</taxon>
        <taxon>Neocallimastigales</taxon>
        <taxon>Neocallimastigaceae</taxon>
        <taxon>Neocallimastix</taxon>
    </lineage>
</organism>
<comment type="cofactor">
    <cofactor evidence="1">
        <name>Zn(2+)</name>
        <dbReference type="ChEBI" id="CHEBI:29105"/>
    </cofactor>
</comment>
<feature type="domain" description="Peptidase M13 N-terminal" evidence="9">
    <location>
        <begin position="100"/>
        <end position="418"/>
    </location>
</feature>
<dbReference type="GO" id="GO:0004222">
    <property type="term" value="F:metalloendopeptidase activity"/>
    <property type="evidence" value="ECO:0007669"/>
    <property type="project" value="InterPro"/>
</dbReference>
<dbReference type="EMBL" id="MCOG01000004">
    <property type="protein sequence ID" value="ORY85220.1"/>
    <property type="molecule type" value="Genomic_DNA"/>
</dbReference>
<dbReference type="PRINTS" id="PR00786">
    <property type="entry name" value="NEPRILYSIN"/>
</dbReference>
<keyword evidence="7" id="KW-0732">Signal</keyword>
<evidence type="ECO:0000259" key="8">
    <source>
        <dbReference type="Pfam" id="PF01431"/>
    </source>
</evidence>
<dbReference type="Pfam" id="PF01431">
    <property type="entry name" value="Peptidase_M13"/>
    <property type="match status" value="1"/>
</dbReference>
<feature type="domain" description="Peptidase M13 C-terminal" evidence="8">
    <location>
        <begin position="663"/>
        <end position="871"/>
    </location>
</feature>
<evidence type="ECO:0000256" key="5">
    <source>
        <dbReference type="ARBA" id="ARBA00022833"/>
    </source>
</evidence>
<accession>A0A1Y2FML3</accession>
<evidence type="ECO:0000256" key="1">
    <source>
        <dbReference type="ARBA" id="ARBA00001947"/>
    </source>
</evidence>
<dbReference type="PANTHER" id="PTHR11733:SF133">
    <property type="entry name" value="PHOSPHATE-REGULATING NEUTRAL ENDOPEPTIDASE PHEX"/>
    <property type="match status" value="1"/>
</dbReference>
<reference evidence="10 11" key="1">
    <citation type="submission" date="2016-08" db="EMBL/GenBank/DDBJ databases">
        <title>A Parts List for Fungal Cellulosomes Revealed by Comparative Genomics.</title>
        <authorList>
            <consortium name="DOE Joint Genome Institute"/>
            <person name="Haitjema C.H."/>
            <person name="Gilmore S.P."/>
            <person name="Henske J.K."/>
            <person name="Solomon K.V."/>
            <person name="De Groot R."/>
            <person name="Kuo A."/>
            <person name="Mondo S.J."/>
            <person name="Salamov A.A."/>
            <person name="Labutti K."/>
            <person name="Zhao Z."/>
            <person name="Chiniquy J."/>
            <person name="Barry K."/>
            <person name="Brewer H.M."/>
            <person name="Purvine S.O."/>
            <person name="Wright A.T."/>
            <person name="Boxma B."/>
            <person name="Van Alen T."/>
            <person name="Hackstein J.H."/>
            <person name="Baker S.E."/>
            <person name="Grigoriev I.V."/>
            <person name="O'Malley M.A."/>
        </authorList>
    </citation>
    <scope>NUCLEOTIDE SEQUENCE [LARGE SCALE GENOMIC DNA]</scope>
    <source>
        <strain evidence="10 11">G1</strain>
    </source>
</reference>
<sequence>MNFKKLCFTLTFIFWNHEVFSVPVNKGASTLLIESDSEDMLDSSVEVDLNDKNIKVYDEFTDDENIETDIIKSNFEECLNDDCFETSKYILSNMDSSVNPCEDFYQFTCGGWINTQQKKKEINYNDMRREQQKIVDKEIIELLSNDYKVNERLSKKDQEYDEKTFNNLKNIYDFCLNPPEEEMVGNDYLSEFIRKLNIYEMKGENKTDIFTNLLAKLRNTGFPLVDFEYYQNPNNFDQKFLILQLKYNREISVSSYLSHTETMPEMTIHLKEFIKNILNVVNHNEKDIEEKVETIYEIEQKFNNLKLTETLERCKDKYNKYINLISSNQNEEIQLDTLNKKYPFIDWKLYLKKILEFYNIENVNFDTIIICDVFADAIAIVNNIFNETDIKRLATYMEWLTLISLKNVSRDINNAFSEIEDYYYRNTDIYGGEYPNEGYYENNEYPLNIYYDEEYPSEGYYENNEYPSNIYYDEKYPSEGYNEYSSDIYGEEYPSEGYYENNENPSNIYYDEEYRNEEFNEPSSDIYNSEDDISYDKIECMKKVKQHMPMALTKYYVDHKLSENIKDKTKQIIENIKESMFDRISMIEWLDEETKQKVIEKLSKMKDIIEYPEVFNNPKIIYEKYKYIDIKDYFTYYLLTKNDNQFIYLSETEESVVDPLTVNMWYYHQLNEIDIPAAYLSLPYYGISGSDYLNYGYFGTLIGHEVTHAFDNNGRLYDSDGNKNNWWTDDDDKDFKELSQCFIDQYNDFSFSVNNKKYVIDGEITLGENIADNGGLTRGYEAWKKAILKNPEKASQHNKKLPGLSKYTLDQLFYIAYGQSRCSIRDENYVDSSTYAPGKARVNVVLSNSKDFAKAFNCPTGSPMNPKNKCSMW</sequence>
<keyword evidence="3" id="KW-0479">Metal-binding</keyword>
<evidence type="ECO:0000259" key="9">
    <source>
        <dbReference type="Pfam" id="PF05649"/>
    </source>
</evidence>
<keyword evidence="4" id="KW-0378">Hydrolase</keyword>
<dbReference type="Proteomes" id="UP000193920">
    <property type="component" value="Unassembled WGS sequence"/>
</dbReference>
<dbReference type="Gene3D" id="3.40.390.10">
    <property type="entry name" value="Collagenase (Catalytic Domain)"/>
    <property type="match status" value="2"/>
</dbReference>
<dbReference type="InterPro" id="IPR018497">
    <property type="entry name" value="Peptidase_M13_C"/>
</dbReference>
<protein>
    <submittedName>
        <fullName evidence="10">Zincin</fullName>
    </submittedName>
</protein>
<dbReference type="GO" id="GO:0016485">
    <property type="term" value="P:protein processing"/>
    <property type="evidence" value="ECO:0007669"/>
    <property type="project" value="TreeGrafter"/>
</dbReference>
<evidence type="ECO:0000256" key="6">
    <source>
        <dbReference type="ARBA" id="ARBA00023049"/>
    </source>
</evidence>
<evidence type="ECO:0000313" key="10">
    <source>
        <dbReference type="EMBL" id="ORY85220.1"/>
    </source>
</evidence>
<name>A0A1Y2FML3_9FUNG</name>
<dbReference type="CDD" id="cd08662">
    <property type="entry name" value="M13"/>
    <property type="match status" value="1"/>
</dbReference>
<evidence type="ECO:0000256" key="4">
    <source>
        <dbReference type="ARBA" id="ARBA00022801"/>
    </source>
</evidence>
<dbReference type="InterPro" id="IPR008753">
    <property type="entry name" value="Peptidase_M13_N"/>
</dbReference>
<dbReference type="GO" id="GO:0005886">
    <property type="term" value="C:plasma membrane"/>
    <property type="evidence" value="ECO:0007669"/>
    <property type="project" value="TreeGrafter"/>
</dbReference>
<dbReference type="PANTHER" id="PTHR11733">
    <property type="entry name" value="ZINC METALLOPROTEASE FAMILY M13 NEPRILYSIN-RELATED"/>
    <property type="match status" value="1"/>
</dbReference>
<feature type="signal peptide" evidence="7">
    <location>
        <begin position="1"/>
        <end position="21"/>
    </location>
</feature>
<dbReference type="OrthoDB" id="6475849at2759"/>